<reference evidence="11 12" key="1">
    <citation type="submission" date="2019-10" db="EMBL/GenBank/DDBJ databases">
        <title>Bacillus aerolatum sp. nov., isolated from bioaerosol of sport playgrounds.</title>
        <authorList>
            <person name="Chen P."/>
            <person name="Zhang G."/>
        </authorList>
    </citation>
    <scope>NUCLEOTIDE SEQUENCE [LARGE SCALE GENOMIC DNA]</scope>
    <source>
        <strain evidence="11 12">CX253</strain>
    </source>
</reference>
<dbReference type="PROSITE" id="PS51278">
    <property type="entry name" value="GATASE_TYPE_2"/>
    <property type="match status" value="1"/>
</dbReference>
<evidence type="ECO:0000256" key="6">
    <source>
        <dbReference type="ARBA" id="ARBA00022888"/>
    </source>
</evidence>
<dbReference type="InterPro" id="IPR029055">
    <property type="entry name" value="Ntn_hydrolases_N"/>
</dbReference>
<feature type="domain" description="Glutamine amidotransferase type-2" evidence="10">
    <location>
        <begin position="2"/>
        <end position="217"/>
    </location>
</feature>
<accession>A0A6I1FTV7</accession>
<dbReference type="Proteomes" id="UP000429595">
    <property type="component" value="Unassembled WGS sequence"/>
</dbReference>
<keyword evidence="7" id="KW-0315">Glutamine amidotransferase</keyword>
<dbReference type="PANTHER" id="PTHR43284:SF1">
    <property type="entry name" value="ASPARAGINE SYNTHETASE"/>
    <property type="match status" value="1"/>
</dbReference>
<sequence length="650" mass="75605">MSAIAGIYQINKMPINIEHSNDIMKSFERYPCDDIGTWQNENVFLGCHNQWITPESVGERLPYYDSEKQLSITCDAIIDNRSELLERLQVNQAKRNKITDSELIVLAYLKWGKESPKYLIGDFAFMIWDERKKILFGARDFSGARTLYYYNDHSRFAFCTIIEPLFKLPYIEKKLNEEWLAEFLVIPTIVESTNINTTVYKNVNQLPPSHTITIKGGNVSLERYWSLGSIETLNLKSDEEYEEAFRDVFNLAVTEKLRTCGNVGAHLSGGLDSGSVVSFAAKALNKENKQLHTYSYIPEDAFTDWTPNYYRADERPFIKETVQHVGNIKDQYLDFVGKSPLSEVDDFLGLMEMPYKFFENAFWLKGINEKAHNEGVKILLNGARGNHSISWGSWKLNMDYYASLLKKLKLLHLNKELDAYCRNFKTGKRVMLPMVARNAFPTIARLLAANKKSDYHFPSFINPAFARKTDVYNRLQQYGVDVSGTFRGDLNDYRRKHYDHLYFWNKSGTATTKLSLRYSLWDRDPTNDLRVIRFCLSIPKEQYVQNGMERSFLRRATKNILPEKVRLNHSIRGIQGADTVHRMSSRWTYFIDELYELSNDPIMTEILNIEVIKKAIAYIKEQPSPDLTWTDEFKIVTRSLIVYRFLKSLN</sequence>
<dbReference type="InterPro" id="IPR033738">
    <property type="entry name" value="AsnB_N"/>
</dbReference>
<name>A0A6I1FTV7_9BACI</name>
<dbReference type="InterPro" id="IPR051786">
    <property type="entry name" value="ASN_synthetase/amidase"/>
</dbReference>
<evidence type="ECO:0000256" key="4">
    <source>
        <dbReference type="ARBA" id="ARBA00022741"/>
    </source>
</evidence>
<evidence type="ECO:0000259" key="10">
    <source>
        <dbReference type="PROSITE" id="PS51278"/>
    </source>
</evidence>
<protein>
    <recommendedName>
        <fullName evidence="3">asparagine synthase (glutamine-hydrolyzing)</fullName>
        <ecNumber evidence="3">6.3.5.4</ecNumber>
    </recommendedName>
</protein>
<dbReference type="InterPro" id="IPR006426">
    <property type="entry name" value="Asn_synth_AEB"/>
</dbReference>
<dbReference type="GO" id="GO:0006529">
    <property type="term" value="P:asparagine biosynthetic process"/>
    <property type="evidence" value="ECO:0007669"/>
    <property type="project" value="UniProtKB-KW"/>
</dbReference>
<dbReference type="Pfam" id="PF13537">
    <property type="entry name" value="GATase_7"/>
    <property type="match status" value="1"/>
</dbReference>
<evidence type="ECO:0000313" key="12">
    <source>
        <dbReference type="Proteomes" id="UP000429595"/>
    </source>
</evidence>
<keyword evidence="4 9" id="KW-0547">Nucleotide-binding</keyword>
<dbReference type="InterPro" id="IPR017932">
    <property type="entry name" value="GATase_2_dom"/>
</dbReference>
<evidence type="ECO:0000256" key="3">
    <source>
        <dbReference type="ARBA" id="ARBA00012737"/>
    </source>
</evidence>
<dbReference type="InterPro" id="IPR001962">
    <property type="entry name" value="Asn_synthase"/>
</dbReference>
<dbReference type="AlphaFoldDB" id="A0A6I1FTV7"/>
<dbReference type="EMBL" id="WEIO01000002">
    <property type="protein sequence ID" value="KAB7708155.1"/>
    <property type="molecule type" value="Genomic_DNA"/>
</dbReference>
<evidence type="ECO:0000256" key="2">
    <source>
        <dbReference type="ARBA" id="ARBA00005752"/>
    </source>
</evidence>
<comment type="pathway">
    <text evidence="1">Amino-acid biosynthesis; L-asparagine biosynthesis; L-asparagine from L-aspartate (L-Gln route): step 1/1.</text>
</comment>
<dbReference type="PANTHER" id="PTHR43284">
    <property type="entry name" value="ASPARAGINE SYNTHETASE (GLUTAMINE-HYDROLYZING)"/>
    <property type="match status" value="1"/>
</dbReference>
<dbReference type="InterPro" id="IPR014729">
    <property type="entry name" value="Rossmann-like_a/b/a_fold"/>
</dbReference>
<keyword evidence="6" id="KW-0061">Asparagine biosynthesis</keyword>
<dbReference type="Pfam" id="PF00733">
    <property type="entry name" value="Asn_synthase"/>
    <property type="match status" value="1"/>
</dbReference>
<dbReference type="GO" id="GO:0004066">
    <property type="term" value="F:asparagine synthase (glutamine-hydrolyzing) activity"/>
    <property type="evidence" value="ECO:0007669"/>
    <property type="project" value="UniProtKB-EC"/>
</dbReference>
<evidence type="ECO:0000256" key="5">
    <source>
        <dbReference type="ARBA" id="ARBA00022840"/>
    </source>
</evidence>
<keyword evidence="5 9" id="KW-0067">ATP-binding</keyword>
<dbReference type="EC" id="6.3.5.4" evidence="3"/>
<keyword evidence="6" id="KW-0028">Amino-acid biosynthesis</keyword>
<organism evidence="11 12">
    <name type="scientific">Bacillus aerolatus</name>
    <dbReference type="NCBI Taxonomy" id="2653354"/>
    <lineage>
        <taxon>Bacteria</taxon>
        <taxon>Bacillati</taxon>
        <taxon>Bacillota</taxon>
        <taxon>Bacilli</taxon>
        <taxon>Bacillales</taxon>
        <taxon>Bacillaceae</taxon>
        <taxon>Bacillus</taxon>
    </lineage>
</organism>
<feature type="binding site" evidence="9">
    <location>
        <position position="100"/>
    </location>
    <ligand>
        <name>L-glutamine</name>
        <dbReference type="ChEBI" id="CHEBI:58359"/>
    </ligand>
</feature>
<dbReference type="Gene3D" id="3.60.20.10">
    <property type="entry name" value="Glutamine Phosphoribosylpyrophosphate, subunit 1, domain 1"/>
    <property type="match status" value="1"/>
</dbReference>
<gene>
    <name evidence="11" type="ORF">F9802_05470</name>
</gene>
<evidence type="ECO:0000256" key="9">
    <source>
        <dbReference type="PIRSR" id="PIRSR001589-2"/>
    </source>
</evidence>
<evidence type="ECO:0000256" key="1">
    <source>
        <dbReference type="ARBA" id="ARBA00005187"/>
    </source>
</evidence>
<dbReference type="PIRSF" id="PIRSF001589">
    <property type="entry name" value="Asn_synthetase_glu-h"/>
    <property type="match status" value="1"/>
</dbReference>
<dbReference type="CDD" id="cd00712">
    <property type="entry name" value="AsnB"/>
    <property type="match status" value="1"/>
</dbReference>
<evidence type="ECO:0000256" key="7">
    <source>
        <dbReference type="ARBA" id="ARBA00022962"/>
    </source>
</evidence>
<dbReference type="SUPFAM" id="SSF52402">
    <property type="entry name" value="Adenine nucleotide alpha hydrolases-like"/>
    <property type="match status" value="1"/>
</dbReference>
<dbReference type="GO" id="GO:0005524">
    <property type="term" value="F:ATP binding"/>
    <property type="evidence" value="ECO:0007669"/>
    <property type="project" value="UniProtKB-KW"/>
</dbReference>
<dbReference type="Gene3D" id="3.40.50.620">
    <property type="entry name" value="HUPs"/>
    <property type="match status" value="2"/>
</dbReference>
<evidence type="ECO:0000313" key="11">
    <source>
        <dbReference type="EMBL" id="KAB7708155.1"/>
    </source>
</evidence>
<comment type="similarity">
    <text evidence="2">Belongs to the asparagine synthetase family.</text>
</comment>
<dbReference type="SUPFAM" id="SSF56235">
    <property type="entry name" value="N-terminal nucleophile aminohydrolases (Ntn hydrolases)"/>
    <property type="match status" value="1"/>
</dbReference>
<dbReference type="RefSeq" id="WP_152150140.1">
    <property type="nucleotide sequence ID" value="NZ_WEIO01000002.1"/>
</dbReference>
<comment type="catalytic activity">
    <reaction evidence="8">
        <text>L-aspartate + L-glutamine + ATP + H2O = L-asparagine + L-glutamate + AMP + diphosphate + H(+)</text>
        <dbReference type="Rhea" id="RHEA:12228"/>
        <dbReference type="ChEBI" id="CHEBI:15377"/>
        <dbReference type="ChEBI" id="CHEBI:15378"/>
        <dbReference type="ChEBI" id="CHEBI:29985"/>
        <dbReference type="ChEBI" id="CHEBI:29991"/>
        <dbReference type="ChEBI" id="CHEBI:30616"/>
        <dbReference type="ChEBI" id="CHEBI:33019"/>
        <dbReference type="ChEBI" id="CHEBI:58048"/>
        <dbReference type="ChEBI" id="CHEBI:58359"/>
        <dbReference type="ChEBI" id="CHEBI:456215"/>
        <dbReference type="EC" id="6.3.5.4"/>
    </reaction>
</comment>
<comment type="caution">
    <text evidence="11">The sequence shown here is derived from an EMBL/GenBank/DDBJ whole genome shotgun (WGS) entry which is preliminary data.</text>
</comment>
<evidence type="ECO:0000256" key="8">
    <source>
        <dbReference type="ARBA" id="ARBA00048741"/>
    </source>
</evidence>
<proteinExistence type="inferred from homology"/>
<keyword evidence="12" id="KW-1185">Reference proteome</keyword>